<sequence length="161" mass="18513">MEGCRIESYTQRKFSIFVDADACPVKREILQLANTYGIHVIFVASYAHVQNKINGGEWRYVDMSREAVDLYIINHVREHDVVVTQDTGLASILVKQGVYTLSPRGKYFNEEDMDAILFFRYISAKERRAGHHSKGPNPFNEVERQRFITVMDKLLSKLAGI</sequence>
<evidence type="ECO:0000256" key="1">
    <source>
        <dbReference type="ARBA" id="ARBA00008522"/>
    </source>
</evidence>
<dbReference type="PANTHER" id="PTHR35146">
    <property type="entry name" value="UPF0178 PROTEIN YAII"/>
    <property type="match status" value="1"/>
</dbReference>
<evidence type="ECO:0000313" key="3">
    <source>
        <dbReference type="EMBL" id="MFC3882955.1"/>
    </source>
</evidence>
<dbReference type="Proteomes" id="UP001595752">
    <property type="component" value="Unassembled WGS sequence"/>
</dbReference>
<name>A0ABV8AZ46_9BACI</name>
<keyword evidence="4" id="KW-1185">Reference proteome</keyword>
<dbReference type="RefSeq" id="WP_377912886.1">
    <property type="nucleotide sequence ID" value="NZ_JBHRZT010000020.1"/>
</dbReference>
<dbReference type="HAMAP" id="MF_00489">
    <property type="entry name" value="UPF0178"/>
    <property type="match status" value="1"/>
</dbReference>
<comment type="similarity">
    <text evidence="1 2">Belongs to the UPF0178 family.</text>
</comment>
<accession>A0ABV8AZ46</accession>
<dbReference type="Pfam" id="PF02639">
    <property type="entry name" value="DUF188"/>
    <property type="match status" value="1"/>
</dbReference>
<protein>
    <recommendedName>
        <fullName evidence="2">UPF0178 protein ACFOU2_05320</fullName>
    </recommendedName>
</protein>
<comment type="caution">
    <text evidence="3">The sequence shown here is derived from an EMBL/GenBank/DDBJ whole genome shotgun (WGS) entry which is preliminary data.</text>
</comment>
<evidence type="ECO:0000256" key="2">
    <source>
        <dbReference type="HAMAP-Rule" id="MF_00489"/>
    </source>
</evidence>
<reference evidence="4" key="1">
    <citation type="journal article" date="2019" name="Int. J. Syst. Evol. Microbiol.">
        <title>The Global Catalogue of Microorganisms (GCM) 10K type strain sequencing project: providing services to taxonomists for standard genome sequencing and annotation.</title>
        <authorList>
            <consortium name="The Broad Institute Genomics Platform"/>
            <consortium name="The Broad Institute Genome Sequencing Center for Infectious Disease"/>
            <person name="Wu L."/>
            <person name="Ma J."/>
        </authorList>
    </citation>
    <scope>NUCLEOTIDE SEQUENCE [LARGE SCALE GENOMIC DNA]</scope>
    <source>
        <strain evidence="4">CCUG 61889</strain>
    </source>
</reference>
<dbReference type="InterPro" id="IPR003791">
    <property type="entry name" value="UPF0178"/>
</dbReference>
<evidence type="ECO:0000313" key="4">
    <source>
        <dbReference type="Proteomes" id="UP001595752"/>
    </source>
</evidence>
<gene>
    <name evidence="3" type="ORF">ACFOU2_05320</name>
</gene>
<dbReference type="EMBL" id="JBHRZT010000020">
    <property type="protein sequence ID" value="MFC3882955.1"/>
    <property type="molecule type" value="Genomic_DNA"/>
</dbReference>
<organism evidence="3 4">
    <name type="scientific">Bacillus songklensis</name>
    <dbReference type="NCBI Taxonomy" id="1069116"/>
    <lineage>
        <taxon>Bacteria</taxon>
        <taxon>Bacillati</taxon>
        <taxon>Bacillota</taxon>
        <taxon>Bacilli</taxon>
        <taxon>Bacillales</taxon>
        <taxon>Bacillaceae</taxon>
        <taxon>Bacillus</taxon>
    </lineage>
</organism>
<dbReference type="PANTHER" id="PTHR35146:SF1">
    <property type="entry name" value="UPF0178 PROTEIN YAII"/>
    <property type="match status" value="1"/>
</dbReference>
<proteinExistence type="inferred from homology"/>